<dbReference type="EMBL" id="JAKGSG010000008">
    <property type="protein sequence ID" value="MCF4119839.1"/>
    <property type="molecule type" value="Genomic_DNA"/>
</dbReference>
<accession>A0AA41QAF8</accession>
<evidence type="ECO:0000313" key="2">
    <source>
        <dbReference type="EMBL" id="MCF4119839.1"/>
    </source>
</evidence>
<dbReference type="Proteomes" id="UP001165405">
    <property type="component" value="Unassembled WGS sequence"/>
</dbReference>
<protein>
    <recommendedName>
        <fullName evidence="4">AbiEi antitoxin C-terminal domain-containing protein</fullName>
    </recommendedName>
</protein>
<evidence type="ECO:0000256" key="1">
    <source>
        <dbReference type="SAM" id="MobiDB-lite"/>
    </source>
</evidence>
<evidence type="ECO:0000313" key="3">
    <source>
        <dbReference type="Proteomes" id="UP001165405"/>
    </source>
</evidence>
<comment type="caution">
    <text evidence="2">The sequence shown here is derived from an EMBL/GenBank/DDBJ whole genome shotgun (WGS) entry which is preliminary data.</text>
</comment>
<organism evidence="2 3">
    <name type="scientific">Antribacter soli</name>
    <dbReference type="NCBI Taxonomy" id="2910976"/>
    <lineage>
        <taxon>Bacteria</taxon>
        <taxon>Bacillati</taxon>
        <taxon>Actinomycetota</taxon>
        <taxon>Actinomycetes</taxon>
        <taxon>Micrococcales</taxon>
        <taxon>Promicromonosporaceae</taxon>
        <taxon>Antribacter</taxon>
    </lineage>
</organism>
<dbReference type="AlphaFoldDB" id="A0AA41QAF8"/>
<gene>
    <name evidence="2" type="ORF">L1785_02495</name>
</gene>
<feature type="region of interest" description="Disordered" evidence="1">
    <location>
        <begin position="232"/>
        <end position="321"/>
    </location>
</feature>
<dbReference type="RefSeq" id="WP_236087554.1">
    <property type="nucleotide sequence ID" value="NZ_JAKGSG010000008.1"/>
</dbReference>
<proteinExistence type="predicted"/>
<name>A0AA41QAF8_9MICO</name>
<keyword evidence="3" id="KW-1185">Reference proteome</keyword>
<evidence type="ECO:0008006" key="4">
    <source>
        <dbReference type="Google" id="ProtNLM"/>
    </source>
</evidence>
<sequence>MRQLSLIPSDVLADAFHQEGIVSKAQCDAAGLGRQRVARLIDQRRWRRVTTAVYDTDPVPPRLRRRDDFHDHLRRRTAWIAMLAVRHGIAVGACSLALHGVEGLPLTILPEVALPGGQRRQERQGIVVRQYRDFATSRLGRREVARIDHALSQALPGLPRDNAVAVMSNVLHRHLLDAEGLVRVHDLLRGRRDAEQVHPWFDLADEHDESPAETFARLSCIDNGVPPDATQVVFTQDGGGGGAPSTARLASRSRRRAGPAGRAGRPPQPAPRVSPVREGDQVSPADPRRYLIAFSNRTDRNGPDSGRIGSATWPPPRFSAG</sequence>
<reference evidence="2" key="1">
    <citation type="submission" date="2022-01" db="EMBL/GenBank/DDBJ databases">
        <title>Antribacter sp. nov., isolated from Guizhou of China.</title>
        <authorList>
            <person name="Chengliang C."/>
            <person name="Ya Z."/>
        </authorList>
    </citation>
    <scope>NUCLEOTIDE SEQUENCE</scope>
    <source>
        <strain evidence="2">KLBMP 9083</strain>
    </source>
</reference>